<feature type="compositionally biased region" description="Basic and acidic residues" evidence="27">
    <location>
        <begin position="324"/>
        <end position="345"/>
    </location>
</feature>
<keyword evidence="13" id="KW-0547">Nucleotide-binding</keyword>
<keyword evidence="9 26" id="KW-0853">WD repeat</keyword>
<keyword evidence="12" id="KW-0677">Repeat</keyword>
<evidence type="ECO:0000256" key="7">
    <source>
        <dbReference type="ARBA" id="ARBA00015906"/>
    </source>
</evidence>
<feature type="transmembrane region" description="Helical" evidence="28">
    <location>
        <begin position="12"/>
        <end position="34"/>
    </location>
</feature>
<evidence type="ECO:0000256" key="18">
    <source>
        <dbReference type="ARBA" id="ARBA00022968"/>
    </source>
</evidence>
<keyword evidence="10" id="KW-0808">Transferase</keyword>
<dbReference type="SMART" id="SM00320">
    <property type="entry name" value="WD40"/>
    <property type="match status" value="5"/>
</dbReference>
<dbReference type="GO" id="GO:0005524">
    <property type="term" value="F:ATP binding"/>
    <property type="evidence" value="ECO:0007669"/>
    <property type="project" value="UniProtKB-KW"/>
</dbReference>
<feature type="compositionally biased region" description="Low complexity" evidence="27">
    <location>
        <begin position="376"/>
        <end position="388"/>
    </location>
</feature>
<keyword evidence="14" id="KW-0418">Kinase</keyword>
<sequence length="821" mass="91947">MAQTVGSGQKCGVPAVVLCLVALFCANLLLYVYLDALYEGTSAPSAHIHCPTGYFKVGTMKNCTQWLQCPEIRVNVRRLRLIGQGAVKQVYLSEWQGQKVALCVLSSEQYKADFLHGVSMLRSLQSVRVVSLVGVCEEDGVFVTEYHPLGSALTLDSTLAQDRYRNQDSWHLRLRLALDYVVFLVFLHNSPLGTRVMCDSNDLHKTLSQFLLTSDLRLLANDLDALPLVEHGGQGIKCGHRQLIGDFVAPEQRWPYGEEVPFSDDLMPGYDEKSDIWKIPDVTRFLLGHVSGSDVIHLQLFQIHAEYGAAERNTAIMSSGQPSDSRDPEEARLIRDSDELFREEESEKEEEDDDVRSRPSSPESRCENSRSRPDPAADGGAPSAGFRASSARGSLFSWLRNRSVRRGPLVDPARDNFRTMTRLYSSMSPATDSMNLSTQTHGAVFNLEYSPDGSVLTVACEQTEVLLFDPVSSKHIKTLVEAHEDCVNNIRFLDNRLFATCSDDTTIALWDLRKLNSKVCSLHGHASWVKNIEYDTHTRLLVTSGFDGNVITWDTNRFTEDGCPHKKFFHTRYLMRMRLTPDCSKMLISTSSGYLLILHDLDLTQSLEVGSYRILRARRTPLSTEGSSTGSRTSGSRHGNDNKAHPHREGLSPRNSLEVLTPEIPGERDRGNCITSLQLHPKGWATLLRCSSNTDDQEWTCVYEFQEGAPPRLPVSPRCSLRLTHYIEEANVGRGYIKELCFSPDGRLICSPYGYGVRLLAFDEHCAELEECVPERTALLREVRSIYSHSDVVLTSKFSPTHCQLASGCLSGRVALYQPHF</sequence>
<dbReference type="FunFam" id="2.130.10.10:FF:001360">
    <property type="entry name" value="DDB1- and CUL4-associated factor 10"/>
    <property type="match status" value="1"/>
</dbReference>
<comment type="similarity">
    <text evidence="5">Belongs to the WD repeat DCAF10 family.</text>
</comment>
<comment type="catalytic activity">
    <reaction evidence="22">
        <text>3-O-[beta-D-GalNAc-(1-&gt;3)-beta-D-GlcNAc-(1-&gt;4)-alpha-D-Man]-L-Thr-[protein] + ATP = 3-O-[beta-D-GalNAc-(1-&gt;3)-beta-D-GlcNAc-(1-&gt;4)-(O-6-P-alpha-D-Man)]-Thr-[protein] + ADP + H(+)</text>
        <dbReference type="Rhea" id="RHEA:52616"/>
        <dbReference type="Rhea" id="RHEA-COMP:13308"/>
        <dbReference type="Rhea" id="RHEA-COMP:13309"/>
        <dbReference type="ChEBI" id="CHEBI:15378"/>
        <dbReference type="ChEBI" id="CHEBI:30616"/>
        <dbReference type="ChEBI" id="CHEBI:136709"/>
        <dbReference type="ChEBI" id="CHEBI:136710"/>
        <dbReference type="ChEBI" id="CHEBI:456216"/>
        <dbReference type="EC" id="2.7.1.183"/>
    </reaction>
</comment>
<evidence type="ECO:0000259" key="29">
    <source>
        <dbReference type="Pfam" id="PF07714"/>
    </source>
</evidence>
<dbReference type="GO" id="GO:0004672">
    <property type="term" value="F:protein kinase activity"/>
    <property type="evidence" value="ECO:0007669"/>
    <property type="project" value="InterPro"/>
</dbReference>
<evidence type="ECO:0000256" key="25">
    <source>
        <dbReference type="ARBA" id="ARBA00030914"/>
    </source>
</evidence>
<keyword evidence="17" id="KW-0067">ATP-binding</keyword>
<dbReference type="InterPro" id="IPR001680">
    <property type="entry name" value="WD40_rpt"/>
</dbReference>
<evidence type="ECO:0000256" key="11">
    <source>
        <dbReference type="ARBA" id="ARBA00022692"/>
    </source>
</evidence>
<dbReference type="Gene3D" id="2.130.10.10">
    <property type="entry name" value="YVTN repeat-like/Quinoprotein amine dehydrogenase"/>
    <property type="match status" value="2"/>
</dbReference>
<feature type="compositionally biased region" description="Low complexity" evidence="27">
    <location>
        <begin position="623"/>
        <end position="637"/>
    </location>
</feature>
<feature type="compositionally biased region" description="Basic and acidic residues" evidence="27">
    <location>
        <begin position="638"/>
        <end position="651"/>
    </location>
</feature>
<evidence type="ECO:0000256" key="13">
    <source>
        <dbReference type="ARBA" id="ARBA00022741"/>
    </source>
</evidence>
<feature type="region of interest" description="Disordered" evidence="27">
    <location>
        <begin position="620"/>
        <end position="657"/>
    </location>
</feature>
<dbReference type="PANTHER" id="PTHR14588:SF2">
    <property type="entry name" value="DDB1- AND CUL4-ASSOCIATED FACTOR 10"/>
    <property type="match status" value="1"/>
</dbReference>
<dbReference type="InterPro" id="IPR001245">
    <property type="entry name" value="Ser-Thr/Tyr_kinase_cat_dom"/>
</dbReference>
<evidence type="ECO:0000256" key="8">
    <source>
        <dbReference type="ARBA" id="ARBA00021765"/>
    </source>
</evidence>
<keyword evidence="31" id="KW-1185">Reference proteome</keyword>
<gene>
    <name evidence="30" type="ORF">QTP70_023057</name>
</gene>
<evidence type="ECO:0000256" key="27">
    <source>
        <dbReference type="SAM" id="MobiDB-lite"/>
    </source>
</evidence>
<feature type="compositionally biased region" description="Basic and acidic residues" evidence="27">
    <location>
        <begin position="364"/>
        <end position="375"/>
    </location>
</feature>
<accession>A0AAE0VEU6</accession>
<dbReference type="FunFam" id="1.10.510.10:FF:000464">
    <property type="entry name" value="Protein O-mannose kinase"/>
    <property type="match status" value="1"/>
</dbReference>
<evidence type="ECO:0000256" key="26">
    <source>
        <dbReference type="PROSITE-ProRule" id="PRU00221"/>
    </source>
</evidence>
<feature type="region of interest" description="Disordered" evidence="27">
    <location>
        <begin position="317"/>
        <end position="388"/>
    </location>
</feature>
<evidence type="ECO:0000256" key="5">
    <source>
        <dbReference type="ARBA" id="ARBA00005903"/>
    </source>
</evidence>
<evidence type="ECO:0000256" key="2">
    <source>
        <dbReference type="ARBA" id="ARBA00004419"/>
    </source>
</evidence>
<dbReference type="EMBL" id="JAUCMX010000002">
    <property type="protein sequence ID" value="KAK3554420.1"/>
    <property type="molecule type" value="Genomic_DNA"/>
</dbReference>
<keyword evidence="15" id="KW-0833">Ubl conjugation pathway</keyword>
<organism evidence="30 31">
    <name type="scientific">Hemibagrus guttatus</name>
    <dbReference type="NCBI Taxonomy" id="175788"/>
    <lineage>
        <taxon>Eukaryota</taxon>
        <taxon>Metazoa</taxon>
        <taxon>Chordata</taxon>
        <taxon>Craniata</taxon>
        <taxon>Vertebrata</taxon>
        <taxon>Euteleostomi</taxon>
        <taxon>Actinopterygii</taxon>
        <taxon>Neopterygii</taxon>
        <taxon>Teleostei</taxon>
        <taxon>Ostariophysi</taxon>
        <taxon>Siluriformes</taxon>
        <taxon>Bagridae</taxon>
        <taxon>Hemibagrus</taxon>
    </lineage>
</organism>
<name>A0AAE0VEU6_9TELE</name>
<evidence type="ECO:0000256" key="9">
    <source>
        <dbReference type="ARBA" id="ARBA00022574"/>
    </source>
</evidence>
<comment type="subcellular location">
    <subcellularLocation>
        <location evidence="2">Cytoplasmic vesicle</location>
        <location evidence="2">Autophagosome</location>
    </subcellularLocation>
    <subcellularLocation>
        <location evidence="3">Endoplasmic reticulum membrane</location>
        <topology evidence="3">Single-pass type II membrane protein</topology>
    </subcellularLocation>
</comment>
<feature type="repeat" description="WD" evidence="26">
    <location>
        <begin position="522"/>
        <end position="554"/>
    </location>
</feature>
<evidence type="ECO:0000256" key="12">
    <source>
        <dbReference type="ARBA" id="ARBA00022737"/>
    </source>
</evidence>
<evidence type="ECO:0000256" key="24">
    <source>
        <dbReference type="ARBA" id="ARBA00030430"/>
    </source>
</evidence>
<evidence type="ECO:0000256" key="17">
    <source>
        <dbReference type="ARBA" id="ARBA00022840"/>
    </source>
</evidence>
<evidence type="ECO:0000256" key="19">
    <source>
        <dbReference type="ARBA" id="ARBA00022989"/>
    </source>
</evidence>
<comment type="pathway">
    <text evidence="4">Protein modification; protein ubiquitination.</text>
</comment>
<dbReference type="PROSITE" id="PS50294">
    <property type="entry name" value="WD_REPEATS_REGION"/>
    <property type="match status" value="2"/>
</dbReference>
<dbReference type="SUPFAM" id="SSF50978">
    <property type="entry name" value="WD40 repeat-like"/>
    <property type="match status" value="1"/>
</dbReference>
<evidence type="ECO:0000256" key="16">
    <source>
        <dbReference type="ARBA" id="ARBA00022824"/>
    </source>
</evidence>
<feature type="domain" description="Serine-threonine/tyrosine-protein kinase catalytic" evidence="29">
    <location>
        <begin position="79"/>
        <end position="167"/>
    </location>
</feature>
<evidence type="ECO:0000256" key="21">
    <source>
        <dbReference type="ARBA" id="ARBA00025665"/>
    </source>
</evidence>
<evidence type="ECO:0000256" key="6">
    <source>
        <dbReference type="ARBA" id="ARBA00011932"/>
    </source>
</evidence>
<dbReference type="PROSITE" id="PS50082">
    <property type="entry name" value="WD_REPEATS_2"/>
    <property type="match status" value="2"/>
</dbReference>
<evidence type="ECO:0000256" key="22">
    <source>
        <dbReference type="ARBA" id="ARBA00029343"/>
    </source>
</evidence>
<proteinExistence type="inferred from homology"/>
<dbReference type="InterPro" id="IPR036322">
    <property type="entry name" value="WD40_repeat_dom_sf"/>
</dbReference>
<comment type="caution">
    <text evidence="30">The sequence shown here is derived from an EMBL/GenBank/DDBJ whole genome shotgun (WGS) entry which is preliminary data.</text>
</comment>
<dbReference type="Proteomes" id="UP001274896">
    <property type="component" value="Unassembled WGS sequence"/>
</dbReference>
<evidence type="ECO:0000313" key="31">
    <source>
        <dbReference type="Proteomes" id="UP001274896"/>
    </source>
</evidence>
<feature type="repeat" description="WD" evidence="26">
    <location>
        <begin position="480"/>
        <end position="513"/>
    </location>
</feature>
<evidence type="ECO:0000256" key="10">
    <source>
        <dbReference type="ARBA" id="ARBA00022679"/>
    </source>
</evidence>
<keyword evidence="18" id="KW-0735">Signal-anchor</keyword>
<dbReference type="InterPro" id="IPR015943">
    <property type="entry name" value="WD40/YVTN_repeat-like_dom_sf"/>
</dbReference>
<evidence type="ECO:0000256" key="14">
    <source>
        <dbReference type="ARBA" id="ARBA00022777"/>
    </source>
</evidence>
<evidence type="ECO:0000256" key="3">
    <source>
        <dbReference type="ARBA" id="ARBA00004648"/>
    </source>
</evidence>
<dbReference type="Gene3D" id="1.10.510.10">
    <property type="entry name" value="Transferase(Phosphotransferase) domain 1"/>
    <property type="match status" value="1"/>
</dbReference>
<comment type="function">
    <text evidence="21">Protein O-mannose kinase that specifically mediates phosphorylation at the 6-position of an O-mannose of the trisaccharide (N-acetylgalactosamine (GalNAc)-beta-1,3-N-acetylglucosamine (GlcNAc)-beta-1,4-mannose) to generate phosphorylated O-mannosyl trisaccharide (N-acetylgalactosamine-beta-1,3-N-acetylglucosamine-beta-1,4-(phosphate-6-)mannose). Phosphorylated O-mannosyl trisaccharide is a carbohydrate structure present in alpha-dystroglycan (DAG1), which is required for binding laminin G-like domain-containing extracellular proteins with high affinity. Only shows kinase activity when the GalNAc-beta-3-GlcNAc-beta-terminus is linked to the 4-position of O-mannose, suggesting that this disaccharide serves as the substrate recognition motif.</text>
</comment>
<keyword evidence="20 28" id="KW-0472">Membrane</keyword>
<dbReference type="InterPro" id="IPR011009">
    <property type="entry name" value="Kinase-like_dom_sf"/>
</dbReference>
<evidence type="ECO:0000313" key="30">
    <source>
        <dbReference type="EMBL" id="KAK3554420.1"/>
    </source>
</evidence>
<keyword evidence="16" id="KW-0256">Endoplasmic reticulum</keyword>
<keyword evidence="11 28" id="KW-0812">Transmembrane</keyword>
<evidence type="ECO:0000256" key="20">
    <source>
        <dbReference type="ARBA" id="ARBA00023136"/>
    </source>
</evidence>
<dbReference type="FunFam" id="2.130.10.10:FF:000116">
    <property type="entry name" value="DDB1- and CUL4-associated factor 10"/>
    <property type="match status" value="1"/>
</dbReference>
<comment type="function">
    <text evidence="1">May function as a substrate receptor for CUL4-DDB1 E3 ubiquitin-protein ligase complex.</text>
</comment>
<dbReference type="InterPro" id="IPR039085">
    <property type="entry name" value="DCA10"/>
</dbReference>
<dbReference type="Pfam" id="PF00400">
    <property type="entry name" value="WD40"/>
    <property type="match status" value="3"/>
</dbReference>
<keyword evidence="19 28" id="KW-1133">Transmembrane helix</keyword>
<reference evidence="30" key="1">
    <citation type="submission" date="2023-06" db="EMBL/GenBank/DDBJ databases">
        <title>Male Hemibagrus guttatus genome.</title>
        <authorList>
            <person name="Bian C."/>
        </authorList>
    </citation>
    <scope>NUCLEOTIDE SEQUENCE</scope>
    <source>
        <strain evidence="30">Male_cb2023</strain>
        <tissue evidence="30">Muscle</tissue>
    </source>
</reference>
<evidence type="ECO:0000256" key="15">
    <source>
        <dbReference type="ARBA" id="ARBA00022786"/>
    </source>
</evidence>
<dbReference type="GO" id="GO:0005776">
    <property type="term" value="C:autophagosome"/>
    <property type="evidence" value="ECO:0007669"/>
    <property type="project" value="UniProtKB-SubCell"/>
</dbReference>
<evidence type="ECO:0000256" key="4">
    <source>
        <dbReference type="ARBA" id="ARBA00004906"/>
    </source>
</evidence>
<dbReference type="PANTHER" id="PTHR14588">
    <property type="entry name" value="DDB1- AND CUL4-ASSOCIATED FACTOR 10"/>
    <property type="match status" value="1"/>
</dbReference>
<dbReference type="SUPFAM" id="SSF56112">
    <property type="entry name" value="Protein kinase-like (PK-like)"/>
    <property type="match status" value="1"/>
</dbReference>
<dbReference type="GO" id="GO:0080008">
    <property type="term" value="C:Cul4-RING E3 ubiquitin ligase complex"/>
    <property type="evidence" value="ECO:0007669"/>
    <property type="project" value="TreeGrafter"/>
</dbReference>
<evidence type="ECO:0000256" key="28">
    <source>
        <dbReference type="SAM" id="Phobius"/>
    </source>
</evidence>
<dbReference type="AlphaFoldDB" id="A0AAE0VEU6"/>
<dbReference type="Pfam" id="PF07714">
    <property type="entry name" value="PK_Tyr_Ser-Thr"/>
    <property type="match status" value="1"/>
</dbReference>
<dbReference type="EC" id="2.7.1.183" evidence="6"/>
<evidence type="ECO:0000256" key="1">
    <source>
        <dbReference type="ARBA" id="ARBA00002614"/>
    </source>
</evidence>
<dbReference type="GO" id="GO:0005789">
    <property type="term" value="C:endoplasmic reticulum membrane"/>
    <property type="evidence" value="ECO:0007669"/>
    <property type="project" value="UniProtKB-SubCell"/>
</dbReference>
<protein>
    <recommendedName>
        <fullName evidence="8">DDB1- and CUL4-associated factor 10</fullName>
        <ecNumber evidence="6">2.7.1.183</ecNumber>
    </recommendedName>
    <alternativeName>
        <fullName evidence="7">Protein O-mannose kinase</fullName>
    </alternativeName>
    <alternativeName>
        <fullName evidence="24">Protein kinase-like protein SgK196</fullName>
    </alternativeName>
    <alternativeName>
        <fullName evidence="23">Sugen kinase 196</fullName>
    </alternativeName>
    <alternativeName>
        <fullName evidence="25">WD repeat-containing protein 32</fullName>
    </alternativeName>
</protein>
<evidence type="ECO:0000256" key="23">
    <source>
        <dbReference type="ARBA" id="ARBA00030304"/>
    </source>
</evidence>